<feature type="compositionally biased region" description="Low complexity" evidence="6">
    <location>
        <begin position="96"/>
        <end position="113"/>
    </location>
</feature>
<evidence type="ECO:0000256" key="3">
    <source>
        <dbReference type="ARBA" id="ARBA00022771"/>
    </source>
</evidence>
<evidence type="ECO:0000256" key="5">
    <source>
        <dbReference type="PROSITE-ProRule" id="PRU00042"/>
    </source>
</evidence>
<dbReference type="GO" id="GO:0000978">
    <property type="term" value="F:RNA polymerase II cis-regulatory region sequence-specific DNA binding"/>
    <property type="evidence" value="ECO:0007669"/>
    <property type="project" value="TreeGrafter"/>
</dbReference>
<dbReference type="Proteomes" id="UP000646827">
    <property type="component" value="Unassembled WGS sequence"/>
</dbReference>
<dbReference type="PROSITE" id="PS00028">
    <property type="entry name" value="ZINC_FINGER_C2H2_1"/>
    <property type="match status" value="4"/>
</dbReference>
<feature type="compositionally biased region" description="Low complexity" evidence="6">
    <location>
        <begin position="484"/>
        <end position="497"/>
    </location>
</feature>
<dbReference type="GO" id="GO:0031519">
    <property type="term" value="C:PcG protein complex"/>
    <property type="evidence" value="ECO:0007669"/>
    <property type="project" value="TreeGrafter"/>
</dbReference>
<feature type="region of interest" description="Disordered" evidence="6">
    <location>
        <begin position="237"/>
        <end position="398"/>
    </location>
</feature>
<proteinExistence type="predicted"/>
<keyword evidence="4" id="KW-0862">Zinc</keyword>
<dbReference type="EMBL" id="JAEPRB010000106">
    <property type="protein sequence ID" value="KAG2221543.1"/>
    <property type="molecule type" value="Genomic_DNA"/>
</dbReference>
<feature type="compositionally biased region" description="Pro residues" evidence="6">
    <location>
        <begin position="339"/>
        <end position="348"/>
    </location>
</feature>
<feature type="region of interest" description="Disordered" evidence="6">
    <location>
        <begin position="1"/>
        <end position="84"/>
    </location>
</feature>
<dbReference type="Pfam" id="PF00096">
    <property type="entry name" value="zf-C2H2"/>
    <property type="match status" value="4"/>
</dbReference>
<evidence type="ECO:0000259" key="7">
    <source>
        <dbReference type="PROSITE" id="PS50157"/>
    </source>
</evidence>
<dbReference type="GO" id="GO:0000981">
    <property type="term" value="F:DNA-binding transcription factor activity, RNA polymerase II-specific"/>
    <property type="evidence" value="ECO:0007669"/>
    <property type="project" value="TreeGrafter"/>
</dbReference>
<accession>A0A8H7VM60</accession>
<feature type="region of interest" description="Disordered" evidence="6">
    <location>
        <begin position="96"/>
        <end position="134"/>
    </location>
</feature>
<dbReference type="GO" id="GO:0005667">
    <property type="term" value="C:transcription regulator complex"/>
    <property type="evidence" value="ECO:0007669"/>
    <property type="project" value="TreeGrafter"/>
</dbReference>
<feature type="compositionally biased region" description="Polar residues" evidence="6">
    <location>
        <begin position="434"/>
        <end position="445"/>
    </location>
</feature>
<evidence type="ECO:0000313" key="9">
    <source>
        <dbReference type="Proteomes" id="UP000646827"/>
    </source>
</evidence>
<comment type="caution">
    <text evidence="8">The sequence shown here is derived from an EMBL/GenBank/DDBJ whole genome shotgun (WGS) entry which is preliminary data.</text>
</comment>
<evidence type="ECO:0000256" key="2">
    <source>
        <dbReference type="ARBA" id="ARBA00022737"/>
    </source>
</evidence>
<feature type="compositionally biased region" description="Low complexity" evidence="6">
    <location>
        <begin position="373"/>
        <end position="388"/>
    </location>
</feature>
<evidence type="ECO:0000313" key="8">
    <source>
        <dbReference type="EMBL" id="KAG2221543.1"/>
    </source>
</evidence>
<feature type="compositionally biased region" description="Low complexity" evidence="6">
    <location>
        <begin position="293"/>
        <end position="306"/>
    </location>
</feature>
<evidence type="ECO:0000256" key="6">
    <source>
        <dbReference type="SAM" id="MobiDB-lite"/>
    </source>
</evidence>
<feature type="compositionally biased region" description="Low complexity" evidence="6">
    <location>
        <begin position="563"/>
        <end position="573"/>
    </location>
</feature>
<feature type="domain" description="C2H2-type" evidence="7">
    <location>
        <begin position="184"/>
        <end position="213"/>
    </location>
</feature>
<dbReference type="InterPro" id="IPR013087">
    <property type="entry name" value="Znf_C2H2_type"/>
</dbReference>
<dbReference type="OrthoDB" id="6365676at2759"/>
<keyword evidence="2" id="KW-0677">Repeat</keyword>
<feature type="compositionally biased region" description="Low complexity" evidence="6">
    <location>
        <begin position="522"/>
        <end position="535"/>
    </location>
</feature>
<keyword evidence="9" id="KW-1185">Reference proteome</keyword>
<feature type="compositionally biased region" description="Basic residues" evidence="6">
    <location>
        <begin position="446"/>
        <end position="459"/>
    </location>
</feature>
<sequence length="607" mass="68415">MDSAASYCFKPMSPRRAPPPSVPNSYSLAPPINPNHPHNNNNSNNNNSNNESDQVLSPPLTPSLSPSVSMNNHHHSFKRKFPSDVSPLGFPSSATTNYSGNSSSASSSTVTAAQTLPPPPPSASSNRLGFDNSVDRRTSTCSAMSVDDYQHQPYWNNVHLQKQRSMSFSERMPSRRQPSKQNKHVCTYPRCGWSFKRYEHLKRHMLVHTGERPHACPYPGCGKRFSRSDNFHAHYRTHTKKAMEQQKRDSVSSTASLPRLPSTASSPGFPPPPSSNYDHSEYGVGPAGTTATQPPQHQHYQQQHHPMIGQDRYPYPHPRLRSVMTDRQGNGYIDNTSNRPPPPPPVAPPFGYDHNSNRDRHRQHMSDGYAEQNSSNIMSHNSSASSSSSDEEKQHVCTHPDCHRRFKRLEHLKRHMRIHTLERPFPCTYPGCQKTFSRSDNLTQHLKTHERREGRYHHRMVPEEHNHRGYPSASPSPQQPNGFQSSRHQQQHDSSMSFVDFMRPSPSSSPSDATFPPPPYQHPASSSSSPSYGHPDQQHHQSQHPHHVTSLPPPPAATHHHPSQQQQQQQQPQHQKEEYRLHTPPNTSSSMHMLSWHPGDAAGSVGC</sequence>
<evidence type="ECO:0000256" key="4">
    <source>
        <dbReference type="ARBA" id="ARBA00022833"/>
    </source>
</evidence>
<feature type="compositionally biased region" description="Polar residues" evidence="6">
    <location>
        <begin position="325"/>
        <end position="338"/>
    </location>
</feature>
<gene>
    <name evidence="8" type="ORF">INT45_004537</name>
</gene>
<feature type="compositionally biased region" description="Basic and acidic residues" evidence="6">
    <location>
        <begin position="241"/>
        <end position="250"/>
    </location>
</feature>
<dbReference type="PROSITE" id="PS50157">
    <property type="entry name" value="ZINC_FINGER_C2H2_2"/>
    <property type="match status" value="4"/>
</dbReference>
<evidence type="ECO:0000256" key="1">
    <source>
        <dbReference type="ARBA" id="ARBA00022723"/>
    </source>
</evidence>
<feature type="domain" description="C2H2-type" evidence="7">
    <location>
        <begin position="395"/>
        <end position="424"/>
    </location>
</feature>
<name>A0A8H7VM60_9FUNG</name>
<dbReference type="GO" id="GO:0008270">
    <property type="term" value="F:zinc ion binding"/>
    <property type="evidence" value="ECO:0007669"/>
    <property type="project" value="UniProtKB-KW"/>
</dbReference>
<dbReference type="GO" id="GO:0000785">
    <property type="term" value="C:chromatin"/>
    <property type="evidence" value="ECO:0007669"/>
    <property type="project" value="TreeGrafter"/>
</dbReference>
<protein>
    <recommendedName>
        <fullName evidence="7">C2H2-type domain-containing protein</fullName>
    </recommendedName>
</protein>
<dbReference type="SMART" id="SM00355">
    <property type="entry name" value="ZnF_C2H2"/>
    <property type="match status" value="4"/>
</dbReference>
<feature type="compositionally biased region" description="Polar residues" evidence="6">
    <location>
        <begin position="473"/>
        <end position="483"/>
    </location>
</feature>
<feature type="domain" description="C2H2-type" evidence="7">
    <location>
        <begin position="214"/>
        <end position="243"/>
    </location>
</feature>
<dbReference type="AlphaFoldDB" id="A0A8H7VM60"/>
<dbReference type="SUPFAM" id="SSF57667">
    <property type="entry name" value="beta-beta-alpha zinc fingers"/>
    <property type="match status" value="3"/>
</dbReference>
<feature type="domain" description="C2H2-type" evidence="7">
    <location>
        <begin position="425"/>
        <end position="454"/>
    </location>
</feature>
<keyword evidence="1" id="KW-0479">Metal-binding</keyword>
<reference evidence="8 9" key="1">
    <citation type="submission" date="2020-12" db="EMBL/GenBank/DDBJ databases">
        <title>Metabolic potential, ecology and presence of endohyphal bacteria is reflected in genomic diversity of Mucoromycotina.</title>
        <authorList>
            <person name="Muszewska A."/>
            <person name="Okrasinska A."/>
            <person name="Steczkiewicz K."/>
            <person name="Drgas O."/>
            <person name="Orlowska M."/>
            <person name="Perlinska-Lenart U."/>
            <person name="Aleksandrzak-Piekarczyk T."/>
            <person name="Szatraj K."/>
            <person name="Zielenkiewicz U."/>
            <person name="Pilsyk S."/>
            <person name="Malc E."/>
            <person name="Mieczkowski P."/>
            <person name="Kruszewska J.S."/>
            <person name="Biernat P."/>
            <person name="Pawlowska J."/>
        </authorList>
    </citation>
    <scope>NUCLEOTIDE SEQUENCE [LARGE SCALE GENOMIC DNA]</scope>
    <source>
        <strain evidence="8 9">CBS 142.35</strain>
    </source>
</reference>
<feature type="compositionally biased region" description="Low complexity" evidence="6">
    <location>
        <begin position="35"/>
        <end position="67"/>
    </location>
</feature>
<dbReference type="FunFam" id="3.30.160.60:FF:000125">
    <property type="entry name" value="Putative zinc finger protein 143"/>
    <property type="match status" value="1"/>
</dbReference>
<organism evidence="8 9">
    <name type="scientific">Circinella minor</name>
    <dbReference type="NCBI Taxonomy" id="1195481"/>
    <lineage>
        <taxon>Eukaryota</taxon>
        <taxon>Fungi</taxon>
        <taxon>Fungi incertae sedis</taxon>
        <taxon>Mucoromycota</taxon>
        <taxon>Mucoromycotina</taxon>
        <taxon>Mucoromycetes</taxon>
        <taxon>Mucorales</taxon>
        <taxon>Lichtheimiaceae</taxon>
        <taxon>Circinella</taxon>
    </lineage>
</organism>
<feature type="region of interest" description="Disordered" evidence="6">
    <location>
        <begin position="429"/>
        <end position="607"/>
    </location>
</feature>
<dbReference type="Gene3D" id="3.30.160.60">
    <property type="entry name" value="Classic Zinc Finger"/>
    <property type="match status" value="4"/>
</dbReference>
<dbReference type="PANTHER" id="PTHR14003">
    <property type="entry name" value="TRANSCRIPTIONAL REPRESSOR PROTEIN YY"/>
    <property type="match status" value="1"/>
</dbReference>
<dbReference type="FunFam" id="3.30.160.60:FF:002343">
    <property type="entry name" value="Zinc finger protein 33A"/>
    <property type="match status" value="1"/>
</dbReference>
<dbReference type="PANTHER" id="PTHR14003:SF19">
    <property type="entry name" value="YY2 TRANSCRIPTION FACTOR"/>
    <property type="match status" value="1"/>
</dbReference>
<keyword evidence="3 5" id="KW-0863">Zinc-finger</keyword>
<dbReference type="InterPro" id="IPR036236">
    <property type="entry name" value="Znf_C2H2_sf"/>
</dbReference>